<dbReference type="SUPFAM" id="SSF54236">
    <property type="entry name" value="Ubiquitin-like"/>
    <property type="match status" value="1"/>
</dbReference>
<keyword evidence="15" id="KW-1185">Reference proteome</keyword>
<evidence type="ECO:0000313" key="15">
    <source>
        <dbReference type="Proteomes" id="UP001172673"/>
    </source>
</evidence>
<evidence type="ECO:0000256" key="2">
    <source>
        <dbReference type="ARBA" id="ARBA00004496"/>
    </source>
</evidence>
<dbReference type="SUPFAM" id="SSF50630">
    <property type="entry name" value="Acid proteases"/>
    <property type="match status" value="1"/>
</dbReference>
<dbReference type="InterPro" id="IPR000626">
    <property type="entry name" value="Ubiquitin-like_dom"/>
</dbReference>
<evidence type="ECO:0000256" key="11">
    <source>
        <dbReference type="SAM" id="MobiDB-lite"/>
    </source>
</evidence>
<sequence length="464" mass="50289">MAKESPPNTLISKSATMLISINIVTTDRELQTDLLTYDVGPDMTLNDLKAFIEAETNVPPTAQIFLKDGRPVADNSVSLTQFGVQEGDLLALAISSNPPRRRPAESNPGGEPSSQRTRNASGQEQLRLRIIQERAVRAEVERQDPELAAAAEDSQRFHELWNARRAQNEQLQREKEEQMARLQADPFNLEAQQKIEEMIRQERVAENMQKAMEEFPEAFGRVSMLYIDVNVNGFPIKAFVDSGAQTTIMSPSAAERCGILRLVDKRFSGMAKGVGTAQILGRVHSADIQIGQYNLASSFTVMEGKDVDLLLGLDMLKRHQMCIDLKKNCLRIESDEIQFLPESEIPKMMEDVLENEPKVEGPGGSTIGATTGTIMPGTSASASGGQAQSSSSNTGQASSSSSSSTAAASSTTPSNTGVSTFGQPQPITAESIARVTELGFSRDEAMAALRQADGNVELAISLLL</sequence>
<dbReference type="PROSITE" id="PS50030">
    <property type="entry name" value="UBA"/>
    <property type="match status" value="1"/>
</dbReference>
<dbReference type="SUPFAM" id="SSF46934">
    <property type="entry name" value="UBA-like"/>
    <property type="match status" value="1"/>
</dbReference>
<feature type="coiled-coil region" evidence="10">
    <location>
        <begin position="165"/>
        <end position="208"/>
    </location>
</feature>
<comment type="subcellular location">
    <subcellularLocation>
        <location evidence="2">Cytoplasm</location>
    </subcellularLocation>
</comment>
<evidence type="ECO:0000313" key="14">
    <source>
        <dbReference type="EMBL" id="KAJ9609811.1"/>
    </source>
</evidence>
<evidence type="ECO:0000256" key="9">
    <source>
        <dbReference type="ARBA" id="ARBA00022801"/>
    </source>
</evidence>
<dbReference type="InterPro" id="IPR021109">
    <property type="entry name" value="Peptidase_aspartic_dom_sf"/>
</dbReference>
<evidence type="ECO:0000259" key="12">
    <source>
        <dbReference type="PROSITE" id="PS50030"/>
    </source>
</evidence>
<dbReference type="Gene3D" id="3.10.20.90">
    <property type="entry name" value="Phosphatidylinositol 3-kinase Catalytic Subunit, Chain A, domain 1"/>
    <property type="match status" value="1"/>
</dbReference>
<dbReference type="InterPro" id="IPR033882">
    <property type="entry name" value="DDI1_N"/>
</dbReference>
<name>A0AA39CIT2_9EURO</name>
<dbReference type="Pfam" id="PF00627">
    <property type="entry name" value="UBA"/>
    <property type="match status" value="1"/>
</dbReference>
<dbReference type="GO" id="GO:0006508">
    <property type="term" value="P:proteolysis"/>
    <property type="evidence" value="ECO:0007669"/>
    <property type="project" value="UniProtKB-KW"/>
</dbReference>
<dbReference type="PANTHER" id="PTHR15397">
    <property type="entry name" value="SODIUM-GLUCOSE COTRANSPORTER REGULATORY PROTEIN -RELATED"/>
    <property type="match status" value="1"/>
</dbReference>
<accession>A0AA39CIT2</accession>
<feature type="region of interest" description="Disordered" evidence="11">
    <location>
        <begin position="94"/>
        <end position="125"/>
    </location>
</feature>
<evidence type="ECO:0000256" key="4">
    <source>
        <dbReference type="ARBA" id="ARBA00011128"/>
    </source>
</evidence>
<evidence type="ECO:0000259" key="13">
    <source>
        <dbReference type="PROSITE" id="PS50053"/>
    </source>
</evidence>
<dbReference type="InterPro" id="IPR015940">
    <property type="entry name" value="UBA"/>
</dbReference>
<dbReference type="Gene3D" id="2.40.70.10">
    <property type="entry name" value="Acid Proteases"/>
    <property type="match status" value="1"/>
</dbReference>
<evidence type="ECO:0000256" key="8">
    <source>
        <dbReference type="ARBA" id="ARBA00022750"/>
    </source>
</evidence>
<organism evidence="14 15">
    <name type="scientific">Cladophialophora chaetospira</name>
    <dbReference type="NCBI Taxonomy" id="386627"/>
    <lineage>
        <taxon>Eukaryota</taxon>
        <taxon>Fungi</taxon>
        <taxon>Dikarya</taxon>
        <taxon>Ascomycota</taxon>
        <taxon>Pezizomycotina</taxon>
        <taxon>Eurotiomycetes</taxon>
        <taxon>Chaetothyriomycetidae</taxon>
        <taxon>Chaetothyriales</taxon>
        <taxon>Herpotrichiellaceae</taxon>
        <taxon>Cladophialophora</taxon>
    </lineage>
</organism>
<evidence type="ECO:0000256" key="10">
    <source>
        <dbReference type="SAM" id="Coils"/>
    </source>
</evidence>
<keyword evidence="10" id="KW-0175">Coiled coil</keyword>
<keyword evidence="6" id="KW-0963">Cytoplasm</keyword>
<dbReference type="CDD" id="cd05479">
    <property type="entry name" value="RP_DDI"/>
    <property type="match status" value="1"/>
</dbReference>
<dbReference type="Proteomes" id="UP001172673">
    <property type="component" value="Unassembled WGS sequence"/>
</dbReference>
<evidence type="ECO:0000256" key="1">
    <source>
        <dbReference type="ARBA" id="ARBA00003231"/>
    </source>
</evidence>
<evidence type="ECO:0000256" key="3">
    <source>
        <dbReference type="ARBA" id="ARBA00009136"/>
    </source>
</evidence>
<dbReference type="CDD" id="cd14309">
    <property type="entry name" value="UBA_scDdi1_like"/>
    <property type="match status" value="1"/>
</dbReference>
<keyword evidence="9" id="KW-0378">Hydrolase</keyword>
<dbReference type="SMART" id="SM00213">
    <property type="entry name" value="UBQ"/>
    <property type="match status" value="1"/>
</dbReference>
<dbReference type="InterPro" id="IPR009060">
    <property type="entry name" value="UBA-like_sf"/>
</dbReference>
<dbReference type="Pfam" id="PF09668">
    <property type="entry name" value="Asp_protease"/>
    <property type="match status" value="1"/>
</dbReference>
<gene>
    <name evidence="14" type="primary">DDI1</name>
    <name evidence="14" type="ORF">H2200_006140</name>
</gene>
<keyword evidence="7" id="KW-0645">Protease</keyword>
<comment type="function">
    <text evidence="1">Probable aspartic protease. May be involved in the regulation of exocytosis. Acts as a linker between the 19S proteasome and polyubiquitinated proteins via UBA domain interactions with ubiquitin for their subsequent degradation. Required for S-phase checkpoint control.</text>
</comment>
<feature type="region of interest" description="Disordered" evidence="11">
    <location>
        <begin position="356"/>
        <end position="427"/>
    </location>
</feature>
<dbReference type="PANTHER" id="PTHR15397:SF3">
    <property type="entry name" value="DNA DAMAGE INDUCIBLE 1 HOMOLOG 2"/>
    <property type="match status" value="1"/>
</dbReference>
<dbReference type="AlphaFoldDB" id="A0AA39CIT2"/>
<feature type="domain" description="UBA" evidence="12">
    <location>
        <begin position="426"/>
        <end position="464"/>
    </location>
</feature>
<dbReference type="EMBL" id="JAPDRK010000008">
    <property type="protein sequence ID" value="KAJ9609811.1"/>
    <property type="molecule type" value="Genomic_DNA"/>
</dbReference>
<proteinExistence type="inferred from homology"/>
<feature type="compositionally biased region" description="Low complexity" evidence="11">
    <location>
        <begin position="367"/>
        <end position="417"/>
    </location>
</feature>
<dbReference type="CDD" id="cd01796">
    <property type="entry name" value="Ubl_Ddi1_like"/>
    <property type="match status" value="1"/>
</dbReference>
<feature type="compositionally biased region" description="Polar residues" evidence="11">
    <location>
        <begin position="112"/>
        <end position="124"/>
    </location>
</feature>
<dbReference type="Gene3D" id="1.10.8.10">
    <property type="entry name" value="DNA helicase RuvA subunit, C-terminal domain"/>
    <property type="match status" value="1"/>
</dbReference>
<protein>
    <recommendedName>
        <fullName evidence="5">DNA damage-inducible protein 1</fullName>
    </recommendedName>
</protein>
<evidence type="ECO:0000256" key="5">
    <source>
        <dbReference type="ARBA" id="ARBA00021491"/>
    </source>
</evidence>
<dbReference type="SMART" id="SM00165">
    <property type="entry name" value="UBA"/>
    <property type="match status" value="1"/>
</dbReference>
<comment type="subunit">
    <text evidence="4">Binds ubiquitin and polyubiquitinated proteins.</text>
</comment>
<dbReference type="InterPro" id="IPR019103">
    <property type="entry name" value="Peptidase_aspartic_DDI1-type"/>
</dbReference>
<feature type="compositionally biased region" description="Polar residues" evidence="11">
    <location>
        <begin position="418"/>
        <end position="427"/>
    </location>
</feature>
<evidence type="ECO:0000256" key="6">
    <source>
        <dbReference type="ARBA" id="ARBA00022490"/>
    </source>
</evidence>
<keyword evidence="8" id="KW-0064">Aspartyl protease</keyword>
<dbReference type="InterPro" id="IPR029071">
    <property type="entry name" value="Ubiquitin-like_domsf"/>
</dbReference>
<dbReference type="GO" id="GO:0004190">
    <property type="term" value="F:aspartic-type endopeptidase activity"/>
    <property type="evidence" value="ECO:0007669"/>
    <property type="project" value="UniProtKB-KW"/>
</dbReference>
<dbReference type="GO" id="GO:0005737">
    <property type="term" value="C:cytoplasm"/>
    <property type="evidence" value="ECO:0007669"/>
    <property type="project" value="UniProtKB-SubCell"/>
</dbReference>
<dbReference type="PROSITE" id="PS50053">
    <property type="entry name" value="UBIQUITIN_2"/>
    <property type="match status" value="1"/>
</dbReference>
<evidence type="ECO:0000256" key="7">
    <source>
        <dbReference type="ARBA" id="ARBA00022670"/>
    </source>
</evidence>
<comment type="similarity">
    <text evidence="3">Belongs to the DDI1 family.</text>
</comment>
<feature type="domain" description="Ubiquitin-like" evidence="13">
    <location>
        <begin position="19"/>
        <end position="99"/>
    </location>
</feature>
<comment type="caution">
    <text evidence="14">The sequence shown here is derived from an EMBL/GenBank/DDBJ whole genome shotgun (WGS) entry which is preliminary data.</text>
</comment>
<reference evidence="14" key="1">
    <citation type="submission" date="2022-10" db="EMBL/GenBank/DDBJ databases">
        <title>Culturing micro-colonial fungi from biological soil crusts in the Mojave desert and describing Neophaeococcomyces mojavensis, and introducing the new genera and species Taxawa tesnikishii.</title>
        <authorList>
            <person name="Kurbessoian T."/>
            <person name="Stajich J.E."/>
        </authorList>
    </citation>
    <scope>NUCLEOTIDE SEQUENCE</scope>
    <source>
        <strain evidence="14">TK_41</strain>
    </source>
</reference>
<dbReference type="Pfam" id="PF00240">
    <property type="entry name" value="ubiquitin"/>
    <property type="match status" value="1"/>
</dbReference>